<comment type="similarity">
    <text evidence="2">Belongs to the GtrA family.</text>
</comment>
<dbReference type="Proteomes" id="UP000265431">
    <property type="component" value="Unassembled WGS sequence"/>
</dbReference>
<dbReference type="EMBL" id="QWGB01000005">
    <property type="protein sequence ID" value="RIJ23890.1"/>
    <property type="molecule type" value="Genomic_DNA"/>
</dbReference>
<reference evidence="8 9" key="1">
    <citation type="submission" date="2018-08" db="EMBL/GenBank/DDBJ databases">
        <title>Henriciella mobilis sp. nov., isolated from seawater.</title>
        <authorList>
            <person name="Cheng H."/>
            <person name="Wu Y.-H."/>
            <person name="Xu X.-W."/>
            <person name="Guo L.-L."/>
        </authorList>
    </citation>
    <scope>NUCLEOTIDE SEQUENCE [LARGE SCALE GENOMIC DNA]</scope>
    <source>
        <strain evidence="8 9">CCUG66934</strain>
    </source>
</reference>
<dbReference type="GO" id="GO:0000271">
    <property type="term" value="P:polysaccharide biosynthetic process"/>
    <property type="evidence" value="ECO:0007669"/>
    <property type="project" value="InterPro"/>
</dbReference>
<keyword evidence="5 6" id="KW-0472">Membrane</keyword>
<dbReference type="AlphaFoldDB" id="A0A399QY76"/>
<evidence type="ECO:0000256" key="1">
    <source>
        <dbReference type="ARBA" id="ARBA00004141"/>
    </source>
</evidence>
<evidence type="ECO:0000256" key="4">
    <source>
        <dbReference type="ARBA" id="ARBA00022989"/>
    </source>
</evidence>
<keyword evidence="3 6" id="KW-0812">Transmembrane</keyword>
<sequence length="133" mass="14001">MEVLIHQVLKARFVRFVLVGGLGFVADAGTLFLLISGGVGPFVARVVSILFAMFVTWRLNRAFTFGASSGSPISEAGRYFSVAASVAALNYLLYAGLLVIVPSCPPVLATAIATLICTLASFAGYGKFAFRTS</sequence>
<feature type="transmembrane region" description="Helical" evidence="6">
    <location>
        <begin position="107"/>
        <end position="130"/>
    </location>
</feature>
<evidence type="ECO:0000313" key="9">
    <source>
        <dbReference type="Proteomes" id="UP000265431"/>
    </source>
</evidence>
<evidence type="ECO:0000256" key="3">
    <source>
        <dbReference type="ARBA" id="ARBA00022692"/>
    </source>
</evidence>
<dbReference type="InterPro" id="IPR051401">
    <property type="entry name" value="GtrA_CellWall_Glycosyl"/>
</dbReference>
<feature type="transmembrane region" description="Helical" evidence="6">
    <location>
        <begin position="42"/>
        <end position="59"/>
    </location>
</feature>
<dbReference type="GO" id="GO:0005886">
    <property type="term" value="C:plasma membrane"/>
    <property type="evidence" value="ECO:0007669"/>
    <property type="project" value="TreeGrafter"/>
</dbReference>
<accession>A0A399QY76</accession>
<protein>
    <submittedName>
        <fullName evidence="8">GtrA family protein</fullName>
    </submittedName>
</protein>
<dbReference type="PANTHER" id="PTHR38459:SF1">
    <property type="entry name" value="PROPHAGE BACTOPRENOL-LINKED GLUCOSE TRANSLOCASE HOMOLOG"/>
    <property type="match status" value="1"/>
</dbReference>
<evidence type="ECO:0000256" key="6">
    <source>
        <dbReference type="SAM" id="Phobius"/>
    </source>
</evidence>
<evidence type="ECO:0000313" key="8">
    <source>
        <dbReference type="EMBL" id="RIJ23890.1"/>
    </source>
</evidence>
<evidence type="ECO:0000256" key="5">
    <source>
        <dbReference type="ARBA" id="ARBA00023136"/>
    </source>
</evidence>
<gene>
    <name evidence="8" type="ORF">D1224_06460</name>
</gene>
<dbReference type="OrthoDB" id="7360864at2"/>
<dbReference type="Pfam" id="PF04138">
    <property type="entry name" value="GtrA_DPMS_TM"/>
    <property type="match status" value="1"/>
</dbReference>
<dbReference type="RefSeq" id="WP_119379079.1">
    <property type="nucleotide sequence ID" value="NZ_QWGB01000005.1"/>
</dbReference>
<feature type="transmembrane region" description="Helical" evidence="6">
    <location>
        <begin position="12"/>
        <end position="36"/>
    </location>
</feature>
<comment type="caution">
    <text evidence="8">The sequence shown here is derived from an EMBL/GenBank/DDBJ whole genome shotgun (WGS) entry which is preliminary data.</text>
</comment>
<keyword evidence="9" id="KW-1185">Reference proteome</keyword>
<organism evidence="8 9">
    <name type="scientific">Henriciella barbarensis</name>
    <dbReference type="NCBI Taxonomy" id="86342"/>
    <lineage>
        <taxon>Bacteria</taxon>
        <taxon>Pseudomonadati</taxon>
        <taxon>Pseudomonadota</taxon>
        <taxon>Alphaproteobacteria</taxon>
        <taxon>Hyphomonadales</taxon>
        <taxon>Hyphomonadaceae</taxon>
        <taxon>Henriciella</taxon>
    </lineage>
</organism>
<keyword evidence="4 6" id="KW-1133">Transmembrane helix</keyword>
<name>A0A399QY76_9PROT</name>
<dbReference type="InterPro" id="IPR007267">
    <property type="entry name" value="GtrA_DPMS_TM"/>
</dbReference>
<evidence type="ECO:0000259" key="7">
    <source>
        <dbReference type="Pfam" id="PF04138"/>
    </source>
</evidence>
<proteinExistence type="inferred from homology"/>
<dbReference type="PANTHER" id="PTHR38459">
    <property type="entry name" value="PROPHAGE BACTOPRENOL-LINKED GLUCOSE TRANSLOCASE HOMOLOG"/>
    <property type="match status" value="1"/>
</dbReference>
<evidence type="ECO:0000256" key="2">
    <source>
        <dbReference type="ARBA" id="ARBA00009399"/>
    </source>
</evidence>
<feature type="transmembrane region" description="Helical" evidence="6">
    <location>
        <begin position="79"/>
        <end position="101"/>
    </location>
</feature>
<feature type="domain" description="GtrA/DPMS transmembrane" evidence="7">
    <location>
        <begin position="15"/>
        <end position="130"/>
    </location>
</feature>
<comment type="subcellular location">
    <subcellularLocation>
        <location evidence="1">Membrane</location>
        <topology evidence="1">Multi-pass membrane protein</topology>
    </subcellularLocation>
</comment>